<dbReference type="SUPFAM" id="SSF53335">
    <property type="entry name" value="S-adenosyl-L-methionine-dependent methyltransferases"/>
    <property type="match status" value="1"/>
</dbReference>
<reference evidence="2" key="1">
    <citation type="journal article" date="2011" name="MBio">
        <title>Novel metabolic attributes of the genus Cyanothece, comprising a group of unicellular nitrogen-fixing Cyanobacteria.</title>
        <authorList>
            <person name="Bandyopadhyay A."/>
            <person name="Elvitigala T."/>
            <person name="Welsh E."/>
            <person name="Stockel J."/>
            <person name="Liberton M."/>
            <person name="Min H."/>
            <person name="Sherman L.A."/>
            <person name="Pakrasi H.B."/>
        </authorList>
    </citation>
    <scope>NUCLEOTIDE SEQUENCE [LARGE SCALE GENOMIC DNA]</scope>
    <source>
        <strain evidence="2">PCC 8801</strain>
    </source>
</reference>
<organism evidence="1 2">
    <name type="scientific">Rippkaea orientalis (strain PCC 8801 / RF-1)</name>
    <name type="common">Cyanothece sp. (strain PCC 8801)</name>
    <dbReference type="NCBI Taxonomy" id="41431"/>
    <lineage>
        <taxon>Bacteria</taxon>
        <taxon>Bacillati</taxon>
        <taxon>Cyanobacteriota</taxon>
        <taxon>Cyanophyceae</taxon>
        <taxon>Oscillatoriophycideae</taxon>
        <taxon>Chroococcales</taxon>
        <taxon>Aphanothecaceae</taxon>
        <taxon>Rippkaea</taxon>
        <taxon>Rippkaea orientalis</taxon>
    </lineage>
</organism>
<protein>
    <recommendedName>
        <fullName evidence="3">Class I SAM-dependent methyltransferase</fullName>
    </recommendedName>
</protein>
<dbReference type="STRING" id="41431.PCC8801_2037"/>
<dbReference type="AlphaFoldDB" id="B7JYZ4"/>
<evidence type="ECO:0008006" key="3">
    <source>
        <dbReference type="Google" id="ProtNLM"/>
    </source>
</evidence>
<dbReference type="EMBL" id="CP001287">
    <property type="protein sequence ID" value="ACK66071.1"/>
    <property type="molecule type" value="Genomic_DNA"/>
</dbReference>
<dbReference type="eggNOG" id="COG4122">
    <property type="taxonomic scope" value="Bacteria"/>
</dbReference>
<dbReference type="HOGENOM" id="CLU_058422_0_0_3"/>
<evidence type="ECO:0000313" key="2">
    <source>
        <dbReference type="Proteomes" id="UP000008204"/>
    </source>
</evidence>
<gene>
    <name evidence="1" type="ordered locus">PCC8801_2037</name>
</gene>
<evidence type="ECO:0000313" key="1">
    <source>
        <dbReference type="EMBL" id="ACK66071.1"/>
    </source>
</evidence>
<name>B7JYZ4_RIPO1</name>
<proteinExistence type="predicted"/>
<dbReference type="Proteomes" id="UP000008204">
    <property type="component" value="Chromosome"/>
</dbReference>
<dbReference type="KEGG" id="cyp:PCC8801_2037"/>
<keyword evidence="2" id="KW-1185">Reference proteome</keyword>
<sequence>MKKIIKNLAKKLPYLKSVLLKAEERDILMNALGFPPGHFYSPIPSIEEIKQKQDKIFGNFPQTLPGINLNIEEQLDLLKTFKPYYDEQPFTSHKVEGLRYYFENGFYSYSDAIFLYCMIRYTQPQKIIEIGSGYSSCIMLDTNQLFLNNRASCTFIEPYPDRLFSLVKSENNTQFNLIEKPLQDVDIELFQELSANDILFIDSTHVSKVNSDVNYILFDILPSLKSGVFIHFHDIFYPFEYPKDWIIKEKRAWNEDYILRAFLQYNNAFEMKIFNHFLALFYHDFFQSNMPLCLKNTGGSIWLRKN</sequence>
<dbReference type="Pfam" id="PF13578">
    <property type="entry name" value="Methyltransf_24"/>
    <property type="match status" value="1"/>
</dbReference>
<dbReference type="RefSeq" id="WP_012595340.1">
    <property type="nucleotide sequence ID" value="NC_011726.1"/>
</dbReference>
<dbReference type="Gene3D" id="3.40.50.150">
    <property type="entry name" value="Vaccinia Virus protein VP39"/>
    <property type="match status" value="1"/>
</dbReference>
<dbReference type="OrthoDB" id="9795498at2"/>
<dbReference type="InterPro" id="IPR029063">
    <property type="entry name" value="SAM-dependent_MTases_sf"/>
</dbReference>
<accession>B7JYZ4</accession>